<sequence>MVQFRAFGRSLLCVVVLASPVWAQDDDRIWGRLYATTGDVHEGFIRWDRNEGSWVDVLDGTKEIPSENYMVWLEAKGADGPPLRSIDLQGFRISWREADPDFPPTTASEIRFGHLRSLRVMEDGGVELTLRSGELVELDDRSRNLGGSNRGIVVDVPRRSEVDLDWDDLERIEFSAVPSGVRARAHRLYGTLEDVQGNRFTGYVSWDLDEIMESDVLDGEEREGGRNREIRFGEITSIERIEITRRGGLARVVLVDGDELDLTGDRDVDRRNRGIQISDPGLGFVEVEWEEFRILRFHEADEVVGYDAFDGGHPLVGTVVTQSGEEIDGLIRWDADEESSWESLNGRADDVIFAIEFGMVSRITRGEVFGATVTMLDGRTFELDDSNDVNWDNKGILITPEVPNSGGASDGSVWRLVTWDQFKEVRFRHDISVASGR</sequence>
<dbReference type="EMBL" id="UINC01001260">
    <property type="protein sequence ID" value="SUZ75811.1"/>
    <property type="molecule type" value="Genomic_DNA"/>
</dbReference>
<name>A0A381Q901_9ZZZZ</name>
<accession>A0A381Q901</accession>
<gene>
    <name evidence="1" type="ORF">METZ01_LOCUS28665</name>
</gene>
<protein>
    <submittedName>
        <fullName evidence="1">Uncharacterized protein</fullName>
    </submittedName>
</protein>
<proteinExistence type="predicted"/>
<dbReference type="AlphaFoldDB" id="A0A381Q901"/>
<reference evidence="1" key="1">
    <citation type="submission" date="2018-05" db="EMBL/GenBank/DDBJ databases">
        <authorList>
            <person name="Lanie J.A."/>
            <person name="Ng W.-L."/>
            <person name="Kazmierczak K.M."/>
            <person name="Andrzejewski T.M."/>
            <person name="Davidsen T.M."/>
            <person name="Wayne K.J."/>
            <person name="Tettelin H."/>
            <person name="Glass J.I."/>
            <person name="Rusch D."/>
            <person name="Podicherti R."/>
            <person name="Tsui H.-C.T."/>
            <person name="Winkler M.E."/>
        </authorList>
    </citation>
    <scope>NUCLEOTIDE SEQUENCE</scope>
</reference>
<evidence type="ECO:0000313" key="1">
    <source>
        <dbReference type="EMBL" id="SUZ75811.1"/>
    </source>
</evidence>
<organism evidence="1">
    <name type="scientific">marine metagenome</name>
    <dbReference type="NCBI Taxonomy" id="408172"/>
    <lineage>
        <taxon>unclassified sequences</taxon>
        <taxon>metagenomes</taxon>
        <taxon>ecological metagenomes</taxon>
    </lineage>
</organism>